<accession>A0ABQ8PAK3</accession>
<keyword evidence="2" id="KW-0472">Membrane</keyword>
<keyword evidence="2" id="KW-1133">Transmembrane helix</keyword>
<feature type="transmembrane region" description="Helical" evidence="2">
    <location>
        <begin position="975"/>
        <end position="996"/>
    </location>
</feature>
<feature type="transmembrane region" description="Helical" evidence="2">
    <location>
        <begin position="810"/>
        <end position="828"/>
    </location>
</feature>
<feature type="transmembrane region" description="Helical" evidence="2">
    <location>
        <begin position="599"/>
        <end position="621"/>
    </location>
</feature>
<dbReference type="SUPFAM" id="SSF53649">
    <property type="entry name" value="Alkaline phosphatase-like"/>
    <property type="match status" value="1"/>
</dbReference>
<feature type="transmembrane region" description="Helical" evidence="2">
    <location>
        <begin position="860"/>
        <end position="883"/>
    </location>
</feature>
<dbReference type="Proteomes" id="UP001071777">
    <property type="component" value="Unassembled WGS sequence"/>
</dbReference>
<dbReference type="InterPro" id="IPR002591">
    <property type="entry name" value="Phosphodiest/P_Trfase"/>
</dbReference>
<feature type="transmembrane region" description="Helical" evidence="2">
    <location>
        <begin position="903"/>
        <end position="920"/>
    </location>
</feature>
<feature type="transmembrane region" description="Helical" evidence="2">
    <location>
        <begin position="932"/>
        <end position="955"/>
    </location>
</feature>
<dbReference type="InterPro" id="IPR017850">
    <property type="entry name" value="Alkaline_phosphatase_core_sf"/>
</dbReference>
<feature type="transmembrane region" description="Helical" evidence="2">
    <location>
        <begin position="673"/>
        <end position="692"/>
    </location>
</feature>
<feature type="region of interest" description="Disordered" evidence="1">
    <location>
        <begin position="564"/>
        <end position="584"/>
    </location>
</feature>
<evidence type="ECO:0000313" key="3">
    <source>
        <dbReference type="EMBL" id="KAJ1611153.1"/>
    </source>
</evidence>
<organism evidence="3 4">
    <name type="scientific">Cryptosporidium canis</name>
    <dbReference type="NCBI Taxonomy" id="195482"/>
    <lineage>
        <taxon>Eukaryota</taxon>
        <taxon>Sar</taxon>
        <taxon>Alveolata</taxon>
        <taxon>Apicomplexa</taxon>
        <taxon>Conoidasida</taxon>
        <taxon>Coccidia</taxon>
        <taxon>Eucoccidiorida</taxon>
        <taxon>Eimeriorina</taxon>
        <taxon>Cryptosporidiidae</taxon>
        <taxon>Cryptosporidium</taxon>
    </lineage>
</organism>
<reference evidence="3" key="1">
    <citation type="submission" date="2022-10" db="EMBL/GenBank/DDBJ databases">
        <title>Adaptive evolution leads to modifications in subtelomeric GC content in a zoonotic Cryptosporidium species.</title>
        <authorList>
            <person name="Li J."/>
            <person name="Feng Y."/>
            <person name="Xiao L."/>
        </authorList>
    </citation>
    <scope>NUCLEOTIDE SEQUENCE</scope>
    <source>
        <strain evidence="3">25894</strain>
    </source>
</reference>
<evidence type="ECO:0000256" key="1">
    <source>
        <dbReference type="SAM" id="MobiDB-lite"/>
    </source>
</evidence>
<evidence type="ECO:0000313" key="4">
    <source>
        <dbReference type="Proteomes" id="UP001071777"/>
    </source>
</evidence>
<dbReference type="Gene3D" id="3.40.720.10">
    <property type="entry name" value="Alkaline Phosphatase, subunit A"/>
    <property type="match status" value="1"/>
</dbReference>
<feature type="transmembrane region" description="Helical" evidence="2">
    <location>
        <begin position="788"/>
        <end position="804"/>
    </location>
</feature>
<dbReference type="PANTHER" id="PTHR23071">
    <property type="entry name" value="PHOSPHATIDYLINOSITOL GLYCAN"/>
    <property type="match status" value="1"/>
</dbReference>
<keyword evidence="2" id="KW-0812">Transmembrane</keyword>
<dbReference type="Pfam" id="PF01663">
    <property type="entry name" value="Phosphodiest"/>
    <property type="match status" value="1"/>
</dbReference>
<dbReference type="EMBL" id="JAPCXB010000062">
    <property type="protein sequence ID" value="KAJ1611153.1"/>
    <property type="molecule type" value="Genomic_DNA"/>
</dbReference>
<dbReference type="InterPro" id="IPR039524">
    <property type="entry name" value="PIGO/GPI13"/>
</dbReference>
<evidence type="ECO:0000256" key="2">
    <source>
        <dbReference type="SAM" id="Phobius"/>
    </source>
</evidence>
<proteinExistence type="predicted"/>
<protein>
    <submittedName>
        <fullName evidence="3">Phosphatidylinositol glycan class O</fullName>
    </submittedName>
</protein>
<gene>
    <name evidence="3" type="ORF">OJ252_1653</name>
</gene>
<feature type="transmembrane region" description="Helical" evidence="2">
    <location>
        <begin position="756"/>
        <end position="781"/>
    </location>
</feature>
<name>A0ABQ8PAK3_9CRYT</name>
<sequence>MFRRILVLTFLVVFLLGVGLFIVGFFGDKVDIGQVNTVKKDAELLDIDFFDIDAIYDKVVYMIVDAMRVDYLNIETRNPRENIHNRFENLNALMKSADLRKHVRFFNLKADFPTLTAFRVRSMMSGENPGLLDVITALSPNNDEKSSTILKNLNLQNKKSAIIGDETWDHLYKKLIHYNFRYGSLDIRNLDDLDEFVQEKSEMFLDIDNPDYHKYNDWKFMVMHFIGVDHVGHFLGIHNSFMKNKLSQMDRAAKKALQMLLKIDHKKDLTPAQFTQQIEEFTQSSSKPEKILFLFFGDHGQTESGGHGGPCITETSAGFFAFSTIPFNDPMEELPEWNLDIQNDKESDPMHFSERIKGIKVLNQIDMVPIISSAFGVPIPKHNLGIFNSDFMVDKIATKYGNTKNSNENHNKQLLELQHEIMYTKIIHNNALQMFNRLLELVGSINKLEDSIQSKYHEFWRSYLLFKDVSGKTSRIQEETASDGEYESLLKICKEHYKNSYQFASLIQGKLFKDRSKFDWQSILQGFIILISLLVFVLVMTIPTFNLSMSRFMFNHKKGFLSLSSTSGSPSTKTGTSKSASSNHSQVSNSLSTGAGPLFSIYLIVIAILSTVSLAGLYLSNSRLVPVEITTKINTLTFGVITLIMLHVLVRFRHEIKSYYLNIFSMCLNNKELRWNFYWCIMVLLCLTQIGSYSASFASNEEKVVRFLLASYQIVLLFSGSKSNLRQMLLPFIQLILIRLTFVFECEKAGSEPVGLGLIFYSNITKLLVFMIYLVLLMLFYKNILNKWNIFVICIAPMYVWFNWIENNRIMRILGLIQFIYMLSSLLFRLKSYRVKSKESNNMILENNKLILNRWISNNLLMVFLLKNETIIPFTITSIIQLIGIENWRMDHDSAKETPLKGMEGLILFYLLSANNFFNLGNKLNFNSIPEYVGLIGLDYFHPIMSHLLVFYFLTSHLFSLSTLIKLPLGLKNPRIVMLGILLSKCLFTVFGIILLRENNMIWHILSPKLVYEFVSCFRRCKENISGQKDVEYVNN</sequence>
<keyword evidence="4" id="KW-1185">Reference proteome</keyword>
<comment type="caution">
    <text evidence="3">The sequence shown here is derived from an EMBL/GenBank/DDBJ whole genome shotgun (WGS) entry which is preliminary data.</text>
</comment>
<feature type="transmembrane region" description="Helical" evidence="2">
    <location>
        <begin position="523"/>
        <end position="547"/>
    </location>
</feature>
<feature type="transmembrane region" description="Helical" evidence="2">
    <location>
        <begin position="633"/>
        <end position="652"/>
    </location>
</feature>
<dbReference type="PANTHER" id="PTHR23071:SF1">
    <property type="entry name" value="GPI ETHANOLAMINE PHOSPHATE TRANSFERASE 3"/>
    <property type="match status" value="1"/>
</dbReference>